<reference evidence="2 3" key="1">
    <citation type="submission" date="2019-06" db="EMBL/GenBank/DDBJ databases">
        <title>Sequencing the genomes of 1000 actinobacteria strains.</title>
        <authorList>
            <person name="Klenk H.-P."/>
        </authorList>
    </citation>
    <scope>NUCLEOTIDE SEQUENCE [LARGE SCALE GENOMIC DNA]</scope>
    <source>
        <strain evidence="2 3">DSM 45456</strain>
    </source>
</reference>
<evidence type="ECO:0000313" key="3">
    <source>
        <dbReference type="Proteomes" id="UP000316628"/>
    </source>
</evidence>
<dbReference type="Gene3D" id="1.20.1290.10">
    <property type="entry name" value="AhpD-like"/>
    <property type="match status" value="1"/>
</dbReference>
<evidence type="ECO:0000313" key="2">
    <source>
        <dbReference type="EMBL" id="TQM77965.1"/>
    </source>
</evidence>
<dbReference type="NCBIfam" id="TIGR00778">
    <property type="entry name" value="ahpD_dom"/>
    <property type="match status" value="1"/>
</dbReference>
<keyword evidence="3" id="KW-1185">Reference proteome</keyword>
<dbReference type="InterPro" id="IPR003779">
    <property type="entry name" value="CMD-like"/>
</dbReference>
<dbReference type="InterPro" id="IPR004675">
    <property type="entry name" value="AhpD_core"/>
</dbReference>
<keyword evidence="2" id="KW-0560">Oxidoreductase</keyword>
<dbReference type="AlphaFoldDB" id="A0A543J540"/>
<dbReference type="GO" id="GO:0051920">
    <property type="term" value="F:peroxiredoxin activity"/>
    <property type="evidence" value="ECO:0007669"/>
    <property type="project" value="InterPro"/>
</dbReference>
<sequence>MVLRLDPFAGPGFASLEALAKAVDDVDLPVGLVELVRLRCSQLNGCTYCTRLHRGAAVAAGETRDVASWRTDPAFTGSERAVLALAEAVTLVHDGHVPDAVLDAAIRAVGEVRVQQVVWVATVVNAHNRLAISARLT</sequence>
<protein>
    <submittedName>
        <fullName evidence="2">AhpD family alkylhydroperoxidase</fullName>
    </submittedName>
</protein>
<accession>A0A543J540</accession>
<keyword evidence="2" id="KW-0575">Peroxidase</keyword>
<evidence type="ECO:0000259" key="1">
    <source>
        <dbReference type="Pfam" id="PF02627"/>
    </source>
</evidence>
<comment type="caution">
    <text evidence="2">The sequence shown here is derived from an EMBL/GenBank/DDBJ whole genome shotgun (WGS) entry which is preliminary data.</text>
</comment>
<proteinExistence type="predicted"/>
<dbReference type="SUPFAM" id="SSF69118">
    <property type="entry name" value="AhpD-like"/>
    <property type="match status" value="1"/>
</dbReference>
<dbReference type="EMBL" id="VFPP01000001">
    <property type="protein sequence ID" value="TQM77965.1"/>
    <property type="molecule type" value="Genomic_DNA"/>
</dbReference>
<dbReference type="Pfam" id="PF02627">
    <property type="entry name" value="CMD"/>
    <property type="match status" value="1"/>
</dbReference>
<dbReference type="Proteomes" id="UP000316628">
    <property type="component" value="Unassembled WGS sequence"/>
</dbReference>
<gene>
    <name evidence="2" type="ORF">FHX81_0212</name>
</gene>
<name>A0A543J540_9PSEU</name>
<dbReference type="PANTHER" id="PTHR34846">
    <property type="entry name" value="4-CARBOXYMUCONOLACTONE DECARBOXYLASE FAMILY PROTEIN (AFU_ORTHOLOGUE AFUA_6G11590)"/>
    <property type="match status" value="1"/>
</dbReference>
<dbReference type="InterPro" id="IPR029032">
    <property type="entry name" value="AhpD-like"/>
</dbReference>
<feature type="domain" description="Carboxymuconolactone decarboxylase-like" evidence="1">
    <location>
        <begin position="16"/>
        <end position="88"/>
    </location>
</feature>
<dbReference type="PANTHER" id="PTHR34846:SF7">
    <property type="entry name" value="BLL7811 PROTEIN"/>
    <property type="match status" value="1"/>
</dbReference>
<organism evidence="2 3">
    <name type="scientific">Saccharothrix saharensis</name>
    <dbReference type="NCBI Taxonomy" id="571190"/>
    <lineage>
        <taxon>Bacteria</taxon>
        <taxon>Bacillati</taxon>
        <taxon>Actinomycetota</taxon>
        <taxon>Actinomycetes</taxon>
        <taxon>Pseudonocardiales</taxon>
        <taxon>Pseudonocardiaceae</taxon>
        <taxon>Saccharothrix</taxon>
    </lineage>
</organism>